<proteinExistence type="predicted"/>
<protein>
    <submittedName>
        <fullName evidence="4">MCE family protein</fullName>
    </submittedName>
</protein>
<dbReference type="InterPro" id="IPR052336">
    <property type="entry name" value="MlaD_Phospholipid_Transporter"/>
</dbReference>
<dbReference type="EMBL" id="BAABGF010000044">
    <property type="protein sequence ID" value="GAA4293546.1"/>
    <property type="molecule type" value="Genomic_DNA"/>
</dbReference>
<dbReference type="NCBIfam" id="TIGR00996">
    <property type="entry name" value="Mtu_fam_mce"/>
    <property type="match status" value="1"/>
</dbReference>
<dbReference type="InterPro" id="IPR003399">
    <property type="entry name" value="Mce/MlaD"/>
</dbReference>
<reference evidence="5" key="1">
    <citation type="journal article" date="2019" name="Int. J. Syst. Evol. Microbiol.">
        <title>The Global Catalogue of Microorganisms (GCM) 10K type strain sequencing project: providing services to taxonomists for standard genome sequencing and annotation.</title>
        <authorList>
            <consortium name="The Broad Institute Genomics Platform"/>
            <consortium name="The Broad Institute Genome Sequencing Center for Infectious Disease"/>
            <person name="Wu L."/>
            <person name="Ma J."/>
        </authorList>
    </citation>
    <scope>NUCLEOTIDE SEQUENCE [LARGE SCALE GENOMIC DNA]</scope>
    <source>
        <strain evidence="5">JCM 17782</strain>
    </source>
</reference>
<sequence>MISRKRLVISTAVVLVGLIAAATLFLVRQAYFAPKSVTAYFTTAVAVYPGDQVRVAGVEVGTITSIQPDGTDTRMTMHVDRAVPVPADAKAIIVAPSLIGARYVQLTPPYRSSGPVMADGAVIPLDRTAVPVEWDEVKAQLTRLATELGPNSQVSTPAVSRFIESAANAMGGNGEKLRQMINQLSGVGRILADGHGNIADIIKNLQTFVTALRGSDEQIVQFQGRLATLTSVVNDSKSDLDAALTDLSIAVGDVQRFIAGSRDQTSEQLNRLTPLTQTLVDRKIDLENVLHISPTAFSNFYNFTNPDSGSYVGTFVLNNFSNPVEFLCGAIGGIANATAPETAKLCADYLGPALRLPNFNNLPFAISPLLNKAPDPDKVIYADPDLAPGGAGGKPSAPEIPPAVSAYAGLPGDYPNATPPPAPPARVPGLAIPEPPPTTSMPAPPPSLPDILMPADRSGS</sequence>
<evidence type="ECO:0000256" key="1">
    <source>
        <dbReference type="SAM" id="MobiDB-lite"/>
    </source>
</evidence>
<evidence type="ECO:0000259" key="3">
    <source>
        <dbReference type="Pfam" id="PF11887"/>
    </source>
</evidence>
<comment type="caution">
    <text evidence="4">The sequence shown here is derived from an EMBL/GenBank/DDBJ whole genome shotgun (WGS) entry which is preliminary data.</text>
</comment>
<dbReference type="Pfam" id="PF02470">
    <property type="entry name" value="MlaD"/>
    <property type="match status" value="1"/>
</dbReference>
<evidence type="ECO:0000313" key="5">
    <source>
        <dbReference type="Proteomes" id="UP001501417"/>
    </source>
</evidence>
<organism evidence="4 5">
    <name type="scientific">Mycobacterium paraffinicum</name>
    <dbReference type="NCBI Taxonomy" id="53378"/>
    <lineage>
        <taxon>Bacteria</taxon>
        <taxon>Bacillati</taxon>
        <taxon>Actinomycetota</taxon>
        <taxon>Actinomycetes</taxon>
        <taxon>Mycobacteriales</taxon>
        <taxon>Mycobacteriaceae</taxon>
        <taxon>Mycobacterium</taxon>
    </lineage>
</organism>
<feature type="region of interest" description="Disordered" evidence="1">
    <location>
        <begin position="390"/>
        <end position="460"/>
    </location>
</feature>
<dbReference type="InterPro" id="IPR005693">
    <property type="entry name" value="Mce"/>
</dbReference>
<dbReference type="PANTHER" id="PTHR33371:SF4">
    <property type="entry name" value="INTERMEMBRANE PHOSPHOLIPID TRANSPORT SYSTEM BINDING PROTEIN MLAD"/>
    <property type="match status" value="1"/>
</dbReference>
<feature type="compositionally biased region" description="Pro residues" evidence="1">
    <location>
        <begin position="433"/>
        <end position="448"/>
    </location>
</feature>
<accession>A0ABP8F2R4</accession>
<gene>
    <name evidence="4" type="ORF">GCM10023161_42030</name>
</gene>
<feature type="domain" description="Mammalian cell entry C-terminal" evidence="3">
    <location>
        <begin position="116"/>
        <end position="290"/>
    </location>
</feature>
<name>A0ABP8F2R4_9MYCO</name>
<feature type="domain" description="Mce/MlaD" evidence="2">
    <location>
        <begin position="35"/>
        <end position="109"/>
    </location>
</feature>
<evidence type="ECO:0000313" key="4">
    <source>
        <dbReference type="EMBL" id="GAA4293546.1"/>
    </source>
</evidence>
<dbReference type="RefSeq" id="WP_264047153.1">
    <property type="nucleotide sequence ID" value="NZ_BAABGF010000044.1"/>
</dbReference>
<feature type="compositionally biased region" description="Pro residues" evidence="1">
    <location>
        <begin position="417"/>
        <end position="426"/>
    </location>
</feature>
<dbReference type="PANTHER" id="PTHR33371">
    <property type="entry name" value="INTERMEMBRANE PHOSPHOLIPID TRANSPORT SYSTEM BINDING PROTEIN MLAD-RELATED"/>
    <property type="match status" value="1"/>
</dbReference>
<dbReference type="Pfam" id="PF11887">
    <property type="entry name" value="Mce4_CUP1"/>
    <property type="match status" value="1"/>
</dbReference>
<dbReference type="Proteomes" id="UP001501417">
    <property type="component" value="Unassembled WGS sequence"/>
</dbReference>
<keyword evidence="5" id="KW-1185">Reference proteome</keyword>
<dbReference type="InterPro" id="IPR024516">
    <property type="entry name" value="Mce_C"/>
</dbReference>
<evidence type="ECO:0000259" key="2">
    <source>
        <dbReference type="Pfam" id="PF02470"/>
    </source>
</evidence>